<dbReference type="Pfam" id="PF18972">
    <property type="entry name" value="Wheel"/>
    <property type="match status" value="1"/>
</dbReference>
<evidence type="ECO:0000259" key="5">
    <source>
        <dbReference type="Pfam" id="PF18972"/>
    </source>
</evidence>
<accession>A0A5E4MNF6</accession>
<dbReference type="InterPro" id="IPR044059">
    <property type="entry name" value="Csn1/TTC4_wheel"/>
</dbReference>
<protein>
    <submittedName>
        <fullName evidence="6">Tetratricopeptide repeat,Tetratricopeptide repeat-containing domain,Tetratricopeptide-like helical</fullName>
    </submittedName>
</protein>
<dbReference type="InterPro" id="IPR019734">
    <property type="entry name" value="TPR_rpt"/>
</dbReference>
<reference evidence="6 7" key="1">
    <citation type="submission" date="2019-08" db="EMBL/GenBank/DDBJ databases">
        <authorList>
            <person name="Alioto T."/>
            <person name="Alioto T."/>
            <person name="Gomez Garrido J."/>
        </authorList>
    </citation>
    <scope>NUCLEOTIDE SEQUENCE [LARGE SCALE GENOMIC DNA]</scope>
</reference>
<feature type="repeat" description="TPR" evidence="4">
    <location>
        <begin position="52"/>
        <end position="85"/>
    </location>
</feature>
<evidence type="ECO:0000313" key="7">
    <source>
        <dbReference type="Proteomes" id="UP000325440"/>
    </source>
</evidence>
<dbReference type="Proteomes" id="UP000325440">
    <property type="component" value="Unassembled WGS sequence"/>
</dbReference>
<evidence type="ECO:0000256" key="3">
    <source>
        <dbReference type="ARBA" id="ARBA00023602"/>
    </source>
</evidence>
<keyword evidence="7" id="KW-1185">Reference proteome</keyword>
<name>A0A5E4MNF6_9HEMI</name>
<dbReference type="OrthoDB" id="420195at2759"/>
<dbReference type="GO" id="GO:0005634">
    <property type="term" value="C:nucleus"/>
    <property type="evidence" value="ECO:0007669"/>
    <property type="project" value="TreeGrafter"/>
</dbReference>
<gene>
    <name evidence="6" type="ORF">CINCED_3A014759</name>
</gene>
<dbReference type="GO" id="GO:0051879">
    <property type="term" value="F:Hsp90 protein binding"/>
    <property type="evidence" value="ECO:0007669"/>
    <property type="project" value="InterPro"/>
</dbReference>
<dbReference type="GO" id="GO:0006457">
    <property type="term" value="P:protein folding"/>
    <property type="evidence" value="ECO:0007669"/>
    <property type="project" value="TreeGrafter"/>
</dbReference>
<keyword evidence="1" id="KW-0677">Repeat</keyword>
<dbReference type="CDD" id="cd21380">
    <property type="entry name" value="CTWD_Cns1"/>
    <property type="match status" value="1"/>
</dbReference>
<dbReference type="PANTHER" id="PTHR46035">
    <property type="entry name" value="TETRATRICOPEPTIDE REPEAT PROTEIN 4"/>
    <property type="match status" value="1"/>
</dbReference>
<dbReference type="SUPFAM" id="SSF48452">
    <property type="entry name" value="TPR-like"/>
    <property type="match status" value="1"/>
</dbReference>
<proteinExistence type="inferred from homology"/>
<dbReference type="GO" id="GO:0030544">
    <property type="term" value="F:Hsp70 protein binding"/>
    <property type="evidence" value="ECO:0007669"/>
    <property type="project" value="TreeGrafter"/>
</dbReference>
<keyword evidence="2 4" id="KW-0802">TPR repeat</keyword>
<dbReference type="PANTHER" id="PTHR46035:SF1">
    <property type="entry name" value="TETRATRICOPEPTIDE REPEAT PROTEIN 4"/>
    <property type="match status" value="1"/>
</dbReference>
<evidence type="ECO:0000256" key="1">
    <source>
        <dbReference type="ARBA" id="ARBA00022737"/>
    </source>
</evidence>
<dbReference type="EMBL" id="CABPRJ010000546">
    <property type="protein sequence ID" value="VVC30881.1"/>
    <property type="molecule type" value="Genomic_DNA"/>
</dbReference>
<dbReference type="InterPro" id="IPR011990">
    <property type="entry name" value="TPR-like_helical_dom_sf"/>
</dbReference>
<dbReference type="SMART" id="SM00028">
    <property type="entry name" value="TPR"/>
    <property type="match status" value="2"/>
</dbReference>
<organism evidence="6 7">
    <name type="scientific">Cinara cedri</name>
    <dbReference type="NCBI Taxonomy" id="506608"/>
    <lineage>
        <taxon>Eukaryota</taxon>
        <taxon>Metazoa</taxon>
        <taxon>Ecdysozoa</taxon>
        <taxon>Arthropoda</taxon>
        <taxon>Hexapoda</taxon>
        <taxon>Insecta</taxon>
        <taxon>Pterygota</taxon>
        <taxon>Neoptera</taxon>
        <taxon>Paraneoptera</taxon>
        <taxon>Hemiptera</taxon>
        <taxon>Sternorrhyncha</taxon>
        <taxon>Aphidomorpha</taxon>
        <taxon>Aphidoidea</taxon>
        <taxon>Aphididae</taxon>
        <taxon>Lachninae</taxon>
        <taxon>Cinara</taxon>
    </lineage>
</organism>
<evidence type="ECO:0000256" key="2">
    <source>
        <dbReference type="ARBA" id="ARBA00022803"/>
    </source>
</evidence>
<comment type="similarity">
    <text evidence="3">Belongs to the TTC4 family.</text>
</comment>
<evidence type="ECO:0000256" key="4">
    <source>
        <dbReference type="PROSITE-ProRule" id="PRU00339"/>
    </source>
</evidence>
<dbReference type="AlphaFoldDB" id="A0A5E4MNF6"/>
<evidence type="ECO:0000313" key="6">
    <source>
        <dbReference type="EMBL" id="VVC30881.1"/>
    </source>
</evidence>
<dbReference type="Gene3D" id="1.25.40.10">
    <property type="entry name" value="Tetratricopeptide repeat domain"/>
    <property type="match status" value="1"/>
</dbReference>
<dbReference type="PROSITE" id="PS50005">
    <property type="entry name" value="TPR"/>
    <property type="match status" value="1"/>
</dbReference>
<feature type="domain" description="Cns1/TTC4 wheel" evidence="5">
    <location>
        <begin position="216"/>
        <end position="315"/>
    </location>
</feature>
<sequence>MDKITKLCDSTTSRSNEKNINYNSINEVNEILAERLQYIQLDRENNINEELANKYNEDGNLYFMSCKYEQAIICFQEGLSLDFQNNQLRANMWNNLSAVHYFLKNYRSSLVTAEEVLKLMPGYEIAFIRGINCCIHMKDFNKSLFYCHIYLGNLPEYKKIEMEKSLVMNIEEQRVLKEINKRELYVVGQKGGDIIGDIKILNTDDPDVIPRVHLTENQRLVWSVLFLCPEQNASIVVTDFHEDATFYKMLGDIFSERAPWDAEGIYTADTINIYSEIPVNTTTRVLQRVHPEYTLSNVLTLFRCPIQYGLPTFMIAIYGGNYDNEYFEDYDNVPFDTRNLANEYDNGEIKFKEIQVYGDIPRHYNHIFVMDDKDIFSIGGGLDNHLDVHLLDLNTTKWEK</sequence>
<dbReference type="GO" id="GO:0005829">
    <property type="term" value="C:cytosol"/>
    <property type="evidence" value="ECO:0007669"/>
    <property type="project" value="TreeGrafter"/>
</dbReference>